<keyword evidence="5" id="KW-0119">Carbohydrate metabolism</keyword>
<dbReference type="InterPro" id="IPR006047">
    <property type="entry name" value="GH13_cat_dom"/>
</dbReference>
<dbReference type="NCBIfam" id="NF006970">
    <property type="entry name" value="PRK09441.1-3"/>
    <property type="match status" value="1"/>
</dbReference>
<evidence type="ECO:0000259" key="10">
    <source>
        <dbReference type="SMART" id="SM00642"/>
    </source>
</evidence>
<dbReference type="AlphaFoldDB" id="A0AAX2H0D3"/>
<keyword evidence="4 12" id="KW-0378">Hydrolase</keyword>
<evidence type="ECO:0000313" key="13">
    <source>
        <dbReference type="Proteomes" id="UP000065822"/>
    </source>
</evidence>
<dbReference type="GO" id="GO:0005509">
    <property type="term" value="F:calcium ion binding"/>
    <property type="evidence" value="ECO:0007669"/>
    <property type="project" value="InterPro"/>
</dbReference>
<dbReference type="PANTHER" id="PTHR43447">
    <property type="entry name" value="ALPHA-AMYLASE"/>
    <property type="match status" value="1"/>
</dbReference>
<dbReference type="CDD" id="cd11314">
    <property type="entry name" value="AmyAc_arch_bac_plant_AmyA"/>
    <property type="match status" value="1"/>
</dbReference>
<evidence type="ECO:0000313" key="12">
    <source>
        <dbReference type="EMBL" id="SNV10595.1"/>
    </source>
</evidence>
<evidence type="ECO:0000256" key="1">
    <source>
        <dbReference type="ARBA" id="ARBA00001913"/>
    </source>
</evidence>
<dbReference type="InterPro" id="IPR013776">
    <property type="entry name" value="A-amylase_thermo"/>
</dbReference>
<dbReference type="Pfam" id="PF09154">
    <property type="entry name" value="Alpha-amy_C_pro"/>
    <property type="match status" value="1"/>
</dbReference>
<evidence type="ECO:0000256" key="8">
    <source>
        <dbReference type="PIRSR" id="PIRSR001021-2"/>
    </source>
</evidence>
<evidence type="ECO:0000256" key="2">
    <source>
        <dbReference type="ARBA" id="ARBA00008061"/>
    </source>
</evidence>
<comment type="cofactor">
    <cofactor evidence="1">
        <name>Ca(2+)</name>
        <dbReference type="ChEBI" id="CHEBI:29108"/>
    </cofactor>
</comment>
<dbReference type="Proteomes" id="UP000215539">
    <property type="component" value="Chromosome 1"/>
</dbReference>
<evidence type="ECO:0000256" key="4">
    <source>
        <dbReference type="ARBA" id="ARBA00022801"/>
    </source>
</evidence>
<organism evidence="12 14">
    <name type="scientific">Capnocytophaga haemolytica</name>
    <dbReference type="NCBI Taxonomy" id="45243"/>
    <lineage>
        <taxon>Bacteria</taxon>
        <taxon>Pseudomonadati</taxon>
        <taxon>Bacteroidota</taxon>
        <taxon>Flavobacteriia</taxon>
        <taxon>Flavobacteriales</taxon>
        <taxon>Flavobacteriaceae</taxon>
        <taxon>Capnocytophaga</taxon>
    </lineage>
</organism>
<feature type="binding site" evidence="8">
    <location>
        <position position="219"/>
    </location>
    <ligand>
        <name>Ca(2+)</name>
        <dbReference type="ChEBI" id="CHEBI:29108"/>
        <label>2</label>
    </ligand>
</feature>
<evidence type="ECO:0000256" key="5">
    <source>
        <dbReference type="ARBA" id="ARBA00023277"/>
    </source>
</evidence>
<gene>
    <name evidence="12" type="primary">amyS</name>
    <name evidence="11" type="ORF">AXF12_02095</name>
    <name evidence="12" type="ORF">SAMEA44541418_01332</name>
</gene>
<feature type="region of interest" description="Disordered" evidence="9">
    <location>
        <begin position="26"/>
        <end position="45"/>
    </location>
</feature>
<proteinExistence type="inferred from homology"/>
<dbReference type="EMBL" id="CP014227">
    <property type="protein sequence ID" value="AMD84430.1"/>
    <property type="molecule type" value="Genomic_DNA"/>
</dbReference>
<evidence type="ECO:0000256" key="6">
    <source>
        <dbReference type="ARBA" id="ARBA00023295"/>
    </source>
</evidence>
<dbReference type="InterPro" id="IPR013780">
    <property type="entry name" value="Glyco_hydro_b"/>
</dbReference>
<dbReference type="Pfam" id="PF00128">
    <property type="entry name" value="Alpha-amylase"/>
    <property type="match status" value="1"/>
</dbReference>
<keyword evidence="8" id="KW-0106">Calcium</keyword>
<keyword evidence="3 8" id="KW-0479">Metal-binding</keyword>
<dbReference type="EC" id="3.2.1.1" evidence="12"/>
<feature type="active site" description="Nucleophile" evidence="7">
    <location>
        <position position="248"/>
    </location>
</feature>
<feature type="domain" description="Glycosyl hydrolase family 13 catalytic" evidence="10">
    <location>
        <begin position="55"/>
        <end position="388"/>
    </location>
</feature>
<dbReference type="Gene3D" id="3.20.20.80">
    <property type="entry name" value="Glycosidases"/>
    <property type="match status" value="1"/>
</dbReference>
<dbReference type="RefSeq" id="WP_066427996.1">
    <property type="nucleotide sequence ID" value="NZ_CP014227.1"/>
</dbReference>
<name>A0AAX2H0D3_9FLAO</name>
<reference evidence="12 14" key="2">
    <citation type="submission" date="2017-06" db="EMBL/GenBank/DDBJ databases">
        <authorList>
            <consortium name="Pathogen Informatics"/>
        </authorList>
    </citation>
    <scope>NUCLEOTIDE SEQUENCE [LARGE SCALE GENOMIC DNA]</scope>
    <source>
        <strain evidence="12 14">NCTC12947</strain>
    </source>
</reference>
<evidence type="ECO:0000256" key="7">
    <source>
        <dbReference type="PIRSR" id="PIRSR001021-1"/>
    </source>
</evidence>
<keyword evidence="13" id="KW-1185">Reference proteome</keyword>
<evidence type="ECO:0000256" key="9">
    <source>
        <dbReference type="SAM" id="MobiDB-lite"/>
    </source>
</evidence>
<dbReference type="GO" id="GO:0005975">
    <property type="term" value="P:carbohydrate metabolic process"/>
    <property type="evidence" value="ECO:0007669"/>
    <property type="project" value="InterPro"/>
</dbReference>
<dbReference type="Proteomes" id="UP000065822">
    <property type="component" value="Chromosome"/>
</dbReference>
<reference evidence="11 13" key="1">
    <citation type="submission" date="2016-02" db="EMBL/GenBank/DDBJ databases">
        <authorList>
            <person name="Holder M.E."/>
            <person name="Ajami N.J."/>
            <person name="Petrosino J.F."/>
        </authorList>
    </citation>
    <scope>NUCLEOTIDE SEQUENCE [LARGE SCALE GENOMIC DNA]</scope>
    <source>
        <strain evidence="11 13">CCUG 32990</strain>
    </source>
</reference>
<dbReference type="SMART" id="SM00642">
    <property type="entry name" value="Aamy"/>
    <property type="match status" value="1"/>
</dbReference>
<evidence type="ECO:0000256" key="3">
    <source>
        <dbReference type="ARBA" id="ARBA00022723"/>
    </source>
</evidence>
<comment type="similarity">
    <text evidence="2">Belongs to the glycosyl hydrolase 13 family.</text>
</comment>
<sequence>MRKIYLLGTILLALWACDKQDSNIEKKPQINTEEELPNTSDTEPINLTEMDNGNRAMMQAFYWDVEPRGGWWDKVSEKVADWKANGIDRIWLPPACKGASGGYSMGYDPSDYFDLGEYEQHGTTETRFGSKDELVSLITKAHQVGLEVVADIVIGHNDGGGKEWNPYRNKETYTLFDKTHGCASGKFTRNYNDFHPNLDEDHDEGADFYPEQDLCHKKDYVQGWLWKQDNSVAKYYKNTIKIDGWRFDYVKSFGAWVVKDWLAAVGGFAVGELWDGNADVLKSWTDNSGASAFDFACFYTLEQALDGNNLKGLKNPRMLRTLNPNKAVTFAANHDTEKDSNQGNRIDTENKLLAYAYILTHSGYPTIFYSDYEKSEWKAKLQQLLLIHRSLAAGEERFYYASPTEFIDFRLGDTKSPGMILYLNNAKKSSTQTVDTPWKDRVIIDYTNHVIKRYKTNAAGKVTITVPAKSYTVWSIGK</sequence>
<accession>A0AAX2H0D3</accession>
<evidence type="ECO:0000313" key="11">
    <source>
        <dbReference type="EMBL" id="AMD84430.1"/>
    </source>
</evidence>
<dbReference type="SUPFAM" id="SSF51445">
    <property type="entry name" value="(Trans)glycosidases"/>
    <property type="match status" value="1"/>
</dbReference>
<dbReference type="KEGG" id="chg:AXF12_02095"/>
<dbReference type="Gene3D" id="2.60.40.1180">
    <property type="entry name" value="Golgi alpha-mannosidase II"/>
    <property type="match status" value="1"/>
</dbReference>
<dbReference type="InterPro" id="IPR015237">
    <property type="entry name" value="Alpha-amylase_C_pro"/>
</dbReference>
<dbReference type="GO" id="GO:0004556">
    <property type="term" value="F:alpha-amylase activity"/>
    <property type="evidence" value="ECO:0007669"/>
    <property type="project" value="UniProtKB-EC"/>
</dbReference>
<feature type="active site" description="Proton donor" evidence="7">
    <location>
        <position position="272"/>
    </location>
</feature>
<evidence type="ECO:0000313" key="14">
    <source>
        <dbReference type="Proteomes" id="UP000215539"/>
    </source>
</evidence>
<keyword evidence="6 12" id="KW-0326">Glycosidase</keyword>
<dbReference type="PIRSF" id="PIRSF001021">
    <property type="entry name" value="Alph-amls_thrmst"/>
    <property type="match status" value="1"/>
</dbReference>
<protein>
    <submittedName>
        <fullName evidence="12">Alpha-amylase</fullName>
        <ecNumber evidence="12">3.2.1.1</ecNumber>
    </submittedName>
</protein>
<dbReference type="EMBL" id="LT906449">
    <property type="protein sequence ID" value="SNV10595.1"/>
    <property type="molecule type" value="Genomic_DNA"/>
</dbReference>
<dbReference type="InterPro" id="IPR017853">
    <property type="entry name" value="GH"/>
</dbReference>